<dbReference type="PROSITE" id="PS50162">
    <property type="entry name" value="RECA_2"/>
    <property type="match status" value="1"/>
</dbReference>
<dbReference type="RefSeq" id="XP_019743091.1">
    <property type="nucleotide sequence ID" value="XM_019887532.1"/>
</dbReference>
<dbReference type="InterPro" id="IPR020588">
    <property type="entry name" value="RecA_ATP-bd"/>
</dbReference>
<dbReference type="GO" id="GO:0005657">
    <property type="term" value="C:replication fork"/>
    <property type="evidence" value="ECO:0007669"/>
    <property type="project" value="InterPro"/>
</dbReference>
<feature type="domain" description="RecA family profile 1" evidence="2">
    <location>
        <begin position="32"/>
        <end position="223"/>
    </location>
</feature>
<dbReference type="InterPro" id="IPR027417">
    <property type="entry name" value="P-loop_NTPase"/>
</dbReference>
<keyword evidence="4" id="KW-1185">Reference proteome</keyword>
<dbReference type="OMA" id="THRIFFS"/>
<proteinExistence type="predicted"/>
<dbReference type="GeneTree" id="ENSGT00390000020445"/>
<dbReference type="Ensembl" id="ENSHCOT00000003599.1">
    <property type="protein sequence ID" value="ENSHCOP00000006488.1"/>
    <property type="gene ID" value="ENSHCOG00000008295.1"/>
</dbReference>
<feature type="region of interest" description="Disordered" evidence="1">
    <location>
        <begin position="1"/>
        <end position="22"/>
    </location>
</feature>
<sequence>MLLCQPPIRTTEEEKEGGGNVNMTESGAQLFARLDGRQSVRDIEPRLFPQNAQPGPGAVVELYGTEGTGKTELLYHFLCRAVLPVHAGGLELEVLFVDTDYSLDVLRLVGILDARLLAAAAESSIWPQRPEAHVRACLSRLLVAHCDSSRQLLVTLHTLEARLVSRPGPALVLLDSASAFYWSDRGEGGASVSKQEENLRKCSQLLAALLRDYRISVFASCHANRRRCGHASSSFSHLCRPWQRLVTHRVLCSRQEVAPARGGPRGHVFSAHCTSSSSGGKAYRNCSFRIGDGGLEFV</sequence>
<dbReference type="Pfam" id="PF08423">
    <property type="entry name" value="Rad51"/>
    <property type="match status" value="1"/>
</dbReference>
<dbReference type="CTD" id="7516"/>
<dbReference type="AlphaFoldDB" id="A0A3Q2XP59"/>
<dbReference type="KEGG" id="hcq:109526312"/>
<dbReference type="GO" id="GO:0005813">
    <property type="term" value="C:centrosome"/>
    <property type="evidence" value="ECO:0007669"/>
    <property type="project" value="TreeGrafter"/>
</dbReference>
<dbReference type="OrthoDB" id="420422at2759"/>
<reference evidence="3" key="1">
    <citation type="submission" date="2025-08" db="UniProtKB">
        <authorList>
            <consortium name="Ensembl"/>
        </authorList>
    </citation>
    <scope>IDENTIFICATION</scope>
</reference>
<accession>A0A3Q2XP59</accession>
<evidence type="ECO:0000259" key="2">
    <source>
        <dbReference type="PROSITE" id="PS50162"/>
    </source>
</evidence>
<reference evidence="3" key="2">
    <citation type="submission" date="2025-09" db="UniProtKB">
        <authorList>
            <consortium name="Ensembl"/>
        </authorList>
    </citation>
    <scope>IDENTIFICATION</scope>
</reference>
<dbReference type="GO" id="GO:0000400">
    <property type="term" value="F:four-way junction DNA binding"/>
    <property type="evidence" value="ECO:0007669"/>
    <property type="project" value="TreeGrafter"/>
</dbReference>
<name>A0A3Q2XP59_HIPCM</name>
<dbReference type="GO" id="GO:0005524">
    <property type="term" value="F:ATP binding"/>
    <property type="evidence" value="ECO:0007669"/>
    <property type="project" value="InterPro"/>
</dbReference>
<dbReference type="Proteomes" id="UP000264820">
    <property type="component" value="Unplaced"/>
</dbReference>
<protein>
    <submittedName>
        <fullName evidence="3">X-ray repair cross complementing 2</fullName>
    </submittedName>
</protein>
<dbReference type="InterPro" id="IPR030547">
    <property type="entry name" value="XRCC2"/>
</dbReference>
<dbReference type="GO" id="GO:0042148">
    <property type="term" value="P:DNA strand invasion"/>
    <property type="evidence" value="ECO:0007669"/>
    <property type="project" value="TreeGrafter"/>
</dbReference>
<dbReference type="InterPro" id="IPR013632">
    <property type="entry name" value="Rad51_C"/>
</dbReference>
<organism evidence="3 4">
    <name type="scientific">Hippocampus comes</name>
    <name type="common">Tiger tail seahorse</name>
    <dbReference type="NCBI Taxonomy" id="109280"/>
    <lineage>
        <taxon>Eukaryota</taxon>
        <taxon>Metazoa</taxon>
        <taxon>Chordata</taxon>
        <taxon>Craniata</taxon>
        <taxon>Vertebrata</taxon>
        <taxon>Euteleostomi</taxon>
        <taxon>Actinopterygii</taxon>
        <taxon>Neopterygii</taxon>
        <taxon>Teleostei</taxon>
        <taxon>Neoteleostei</taxon>
        <taxon>Acanthomorphata</taxon>
        <taxon>Syngnathiaria</taxon>
        <taxon>Syngnathiformes</taxon>
        <taxon>Syngnathoidei</taxon>
        <taxon>Syngnathidae</taxon>
        <taxon>Hippocampus</taxon>
    </lineage>
</organism>
<dbReference type="SUPFAM" id="SSF52540">
    <property type="entry name" value="P-loop containing nucleoside triphosphate hydrolases"/>
    <property type="match status" value="1"/>
</dbReference>
<dbReference type="GO" id="GO:0000724">
    <property type="term" value="P:double-strand break repair via homologous recombination"/>
    <property type="evidence" value="ECO:0007669"/>
    <property type="project" value="InterPro"/>
</dbReference>
<dbReference type="GO" id="GO:0033063">
    <property type="term" value="C:Rad51B-Rad51C-Rad51D-XRCC2 complex"/>
    <property type="evidence" value="ECO:0007669"/>
    <property type="project" value="InterPro"/>
</dbReference>
<evidence type="ECO:0000313" key="4">
    <source>
        <dbReference type="Proteomes" id="UP000264820"/>
    </source>
</evidence>
<dbReference type="GeneID" id="109526312"/>
<dbReference type="PANTHER" id="PTHR46644:SF2">
    <property type="entry name" value="DNA REPAIR PROTEIN XRCC2"/>
    <property type="match status" value="1"/>
</dbReference>
<dbReference type="PANTHER" id="PTHR46644">
    <property type="entry name" value="DNA REPAIR PROTEIN XRCC2"/>
    <property type="match status" value="1"/>
</dbReference>
<evidence type="ECO:0000313" key="3">
    <source>
        <dbReference type="Ensembl" id="ENSHCOP00000006488.1"/>
    </source>
</evidence>
<dbReference type="Gene3D" id="3.40.50.300">
    <property type="entry name" value="P-loop containing nucleotide triphosphate hydrolases"/>
    <property type="match status" value="1"/>
</dbReference>
<evidence type="ECO:0000256" key="1">
    <source>
        <dbReference type="SAM" id="MobiDB-lite"/>
    </source>
</evidence>
<dbReference type="GO" id="GO:0140664">
    <property type="term" value="F:ATP-dependent DNA damage sensor activity"/>
    <property type="evidence" value="ECO:0007669"/>
    <property type="project" value="InterPro"/>
</dbReference>
<dbReference type="CDD" id="cd19490">
    <property type="entry name" value="XRCC2"/>
    <property type="match status" value="1"/>
</dbReference>